<evidence type="ECO:0000256" key="1">
    <source>
        <dbReference type="ARBA" id="ARBA00009299"/>
    </source>
</evidence>
<dbReference type="Pfam" id="PF05729">
    <property type="entry name" value="NACHT"/>
    <property type="match status" value="1"/>
</dbReference>
<name>A0A8S9SXK4_9CYAN</name>
<proteinExistence type="inferred from homology"/>
<dbReference type="RefSeq" id="WP_167844623.1">
    <property type="nucleotide sequence ID" value="NZ_JHEG04000001.1"/>
</dbReference>
<dbReference type="GO" id="GO:0030089">
    <property type="term" value="C:phycobilisome"/>
    <property type="evidence" value="ECO:0007669"/>
    <property type="project" value="UniProtKB-KW"/>
</dbReference>
<dbReference type="GO" id="GO:0016829">
    <property type="term" value="F:lyase activity"/>
    <property type="evidence" value="ECO:0007669"/>
    <property type="project" value="UniProtKB-KW"/>
</dbReference>
<feature type="region of interest" description="Disordered" evidence="5">
    <location>
        <begin position="132"/>
        <end position="153"/>
    </location>
</feature>
<dbReference type="Gene3D" id="1.25.10.10">
    <property type="entry name" value="Leucine-rich Repeat Variant"/>
    <property type="match status" value="1"/>
</dbReference>
<dbReference type="InterPro" id="IPR003593">
    <property type="entry name" value="AAA+_ATPase"/>
</dbReference>
<dbReference type="PANTHER" id="PTHR46844">
    <property type="entry name" value="SLR5058 PROTEIN"/>
    <property type="match status" value="1"/>
</dbReference>
<protein>
    <submittedName>
        <fullName evidence="7">NACHT domain-containing protein</fullName>
    </submittedName>
</protein>
<dbReference type="InterPro" id="IPR016024">
    <property type="entry name" value="ARM-type_fold"/>
</dbReference>
<gene>
    <name evidence="7" type="ORF">DA73_0400004695</name>
</gene>
<feature type="domain" description="AAA+ ATPase" evidence="6">
    <location>
        <begin position="259"/>
        <end position="405"/>
    </location>
</feature>
<evidence type="ECO:0000256" key="5">
    <source>
        <dbReference type="SAM" id="MobiDB-lite"/>
    </source>
</evidence>
<evidence type="ECO:0000259" key="6">
    <source>
        <dbReference type="SMART" id="SM00382"/>
    </source>
</evidence>
<dbReference type="InterPro" id="IPR007111">
    <property type="entry name" value="NACHT_NTPase"/>
</dbReference>
<dbReference type="Pfam" id="PF13646">
    <property type="entry name" value="HEAT_2"/>
    <property type="match status" value="1"/>
</dbReference>
<reference evidence="7" key="2">
    <citation type="submission" date="2019-11" db="EMBL/GenBank/DDBJ databases">
        <title>Improved Assembly of Tolypothrix boutellei genome.</title>
        <authorList>
            <person name="Sarangi A.N."/>
            <person name="Mukherjee M."/>
            <person name="Ghosh S."/>
            <person name="Singh D."/>
            <person name="Das A."/>
            <person name="Kant S."/>
            <person name="Prusty A."/>
            <person name="Tripathy S."/>
        </authorList>
    </citation>
    <scope>NUCLEOTIDE SEQUENCE</scope>
    <source>
        <strain evidence="7">VB521301</strain>
    </source>
</reference>
<dbReference type="AlphaFoldDB" id="A0A8S9SXK4"/>
<dbReference type="Pfam" id="PF22730">
    <property type="entry name" value="NCC-H"/>
    <property type="match status" value="1"/>
</dbReference>
<keyword evidence="8" id="KW-1185">Reference proteome</keyword>
<accession>A0A8S9SXK4</accession>
<dbReference type="InterPro" id="IPR027417">
    <property type="entry name" value="P-loop_NTPase"/>
</dbReference>
<dbReference type="InterPro" id="IPR011989">
    <property type="entry name" value="ARM-like"/>
</dbReference>
<comment type="similarity">
    <text evidence="1">Belongs to the CpcE/RpcE/PecE family.</text>
</comment>
<evidence type="ECO:0000313" key="8">
    <source>
        <dbReference type="Proteomes" id="UP000029738"/>
    </source>
</evidence>
<dbReference type="Proteomes" id="UP000029738">
    <property type="component" value="Unassembled WGS sequence"/>
</dbReference>
<organism evidence="7 8">
    <name type="scientific">Tolypothrix bouteillei VB521301</name>
    <dbReference type="NCBI Taxonomy" id="1479485"/>
    <lineage>
        <taxon>Bacteria</taxon>
        <taxon>Bacillati</taxon>
        <taxon>Cyanobacteriota</taxon>
        <taxon>Cyanophyceae</taxon>
        <taxon>Nostocales</taxon>
        <taxon>Tolypothrichaceae</taxon>
        <taxon>Tolypothrix</taxon>
    </lineage>
</organism>
<dbReference type="SUPFAM" id="SSF48371">
    <property type="entry name" value="ARM repeat"/>
    <property type="match status" value="1"/>
</dbReference>
<sequence length="1017" mass="117179">MARPSYGPEAKKRAKRLLEVLLMYATDELGEFNEAALDALRPQVQIRWQTENRLVVRTKVRFLIALTSLESEQNSLNGEQIKEALKRFEDFLEILEDNRASRGGSETWHFTLKLWYSRWDKEANLRQFDTEWETRRPEKSKLGDKGERGDKGDKGEIFLCSPPSSPSVSPNWQQLCRSTLEAQNQRRLTTNPLTSLDGLSFELDEVYVPLGLMERKHRDRRSEDVSPVQGSQLYEAEDRVVTQTFTPDEFLEQVLRQRRSKRIAIVGEPGAGKTTLLQRIAFWVLDNTEDLPVWVSLADLQGKTLEQYLVQDWLRSATRKLSVSQEIQEAFCEQFNQGRVWLLLDAVDEMAMEFSHALTKIASFLKGWVADARVILTCRLNVWDAGKNALESFDTYRNLNFTYGDSQTPDQVGVFIYRWFRDNPELGQKLRSELDQPGKGRIKDAVKNPLRLALMCHSWGLRRGGLPNTKAMLYEQFVEAIYEWKQDRFPTTSTQRQELNKALGKLALQAMAQEKTKFRLNHRFVCQVLGAPDEGMFQLALQLGWLNQVGISETQGEKVYAFYHPTFQEYFAALAVCDWHFFLNWESGEWGEVSGENTLLPTFRIFEPEWRQIILLWLGRESIPQAHKEEFIQALTQFKDGCGGFFSYQAYFLAAQGIAEFAECSLCHKIVRQLIEWRFGYYHVVKQKWWRFPSPILEGARIALLKTDRRCAIASLEEFIQTSQNDFDKWNAAYSLGKVFDPGNRIAIAALEHIVTSIQHENLCWQAADSLGKVDPGNPVAIAALIQIIDSTRKDSTRRKAAYSLGKIAPENPIAVSTLEKIINTTTHDALRQQAEENLKVLRGKKEILHQEFGNLEDREALLHHNQIEQTSGNARVITSLVEGIALTTDEDSKRRRACRLAKIDPGNRIAFYALVNLVKNASSELVRKRTADNFKKILLDEQIPELISLLKNCFSDEVTENELEEFRHCYKLIWYCSEKMNYVEFFRIWHCISDRRAIGHNKDQSSRVGNDNPTNE</sequence>
<dbReference type="SUPFAM" id="SSF52540">
    <property type="entry name" value="P-loop containing nucleoside triphosphate hydrolases"/>
    <property type="match status" value="1"/>
</dbReference>
<dbReference type="Pfam" id="PF19959">
    <property type="entry name" value="EAD4"/>
    <property type="match status" value="1"/>
</dbReference>
<dbReference type="Gene3D" id="3.40.50.300">
    <property type="entry name" value="P-loop containing nucleotide triphosphate hydrolases"/>
    <property type="match status" value="1"/>
</dbReference>
<comment type="caution">
    <text evidence="7">The sequence shown here is derived from an EMBL/GenBank/DDBJ whole genome shotgun (WGS) entry which is preliminary data.</text>
</comment>
<dbReference type="InterPro" id="IPR054570">
    <property type="entry name" value="NCC-H_dom"/>
</dbReference>
<reference evidence="7" key="1">
    <citation type="journal article" date="2015" name="Genome Announc.">
        <title>Draft Genome Sequence of Tolypothrix boutellei Strain VB521301.</title>
        <authorList>
            <person name="Chandrababunaidu M.M."/>
            <person name="Singh D."/>
            <person name="Sen D."/>
            <person name="Bhan S."/>
            <person name="Das S."/>
            <person name="Gupta A."/>
            <person name="Adhikary S.P."/>
            <person name="Tripathy S."/>
        </authorList>
    </citation>
    <scope>NUCLEOTIDE SEQUENCE</scope>
    <source>
        <strain evidence="7">VB521301</strain>
    </source>
</reference>
<dbReference type="InterPro" id="IPR045434">
    <property type="entry name" value="EAD4"/>
</dbReference>
<dbReference type="PANTHER" id="PTHR46844:SF1">
    <property type="entry name" value="SLR5058 PROTEIN"/>
    <property type="match status" value="1"/>
</dbReference>
<evidence type="ECO:0000256" key="3">
    <source>
        <dbReference type="ARBA" id="ARBA00022738"/>
    </source>
</evidence>
<dbReference type="EMBL" id="JHEG04000001">
    <property type="protein sequence ID" value="KAF3884825.1"/>
    <property type="molecule type" value="Genomic_DNA"/>
</dbReference>
<evidence type="ECO:0000256" key="2">
    <source>
        <dbReference type="ARBA" id="ARBA00022549"/>
    </source>
</evidence>
<evidence type="ECO:0000256" key="4">
    <source>
        <dbReference type="ARBA" id="ARBA00023239"/>
    </source>
</evidence>
<evidence type="ECO:0000313" key="7">
    <source>
        <dbReference type="EMBL" id="KAF3884825.1"/>
    </source>
</evidence>
<keyword evidence="2" id="KW-0042">Antenna complex</keyword>
<keyword evidence="4" id="KW-0456">Lyase</keyword>
<keyword evidence="3" id="KW-0605">Phycobilisome</keyword>
<dbReference type="SMART" id="SM00382">
    <property type="entry name" value="AAA"/>
    <property type="match status" value="1"/>
</dbReference>